<dbReference type="AlphaFoldDB" id="A0AAW1ZK44"/>
<keyword evidence="3" id="KW-1185">Reference proteome</keyword>
<evidence type="ECO:0000313" key="2">
    <source>
        <dbReference type="EMBL" id="KAK9960806.1"/>
    </source>
</evidence>
<proteinExistence type="predicted"/>
<feature type="non-terminal residue" evidence="2">
    <location>
        <position position="1"/>
    </location>
</feature>
<dbReference type="SUPFAM" id="SSF49899">
    <property type="entry name" value="Concanavalin A-like lectins/glucanases"/>
    <property type="match status" value="1"/>
</dbReference>
<dbReference type="PANTHER" id="PTHR24103">
    <property type="entry name" value="E3 UBIQUITIN-PROTEIN LIGASE TRIM"/>
    <property type="match status" value="1"/>
</dbReference>
<dbReference type="PROSITE" id="PS50188">
    <property type="entry name" value="B302_SPRY"/>
    <property type="match status" value="1"/>
</dbReference>
<evidence type="ECO:0000259" key="1">
    <source>
        <dbReference type="PROSITE" id="PS50188"/>
    </source>
</evidence>
<dbReference type="EMBL" id="JAWDJR010000016">
    <property type="protein sequence ID" value="KAK9960806.1"/>
    <property type="molecule type" value="Genomic_DNA"/>
</dbReference>
<feature type="domain" description="B30.2/SPRY" evidence="1">
    <location>
        <begin position="1"/>
        <end position="164"/>
    </location>
</feature>
<dbReference type="Pfam" id="PF00622">
    <property type="entry name" value="SPRY"/>
    <property type="match status" value="1"/>
</dbReference>
<organism evidence="2 3">
    <name type="scientific">Culter alburnus</name>
    <name type="common">Topmouth culter</name>
    <dbReference type="NCBI Taxonomy" id="194366"/>
    <lineage>
        <taxon>Eukaryota</taxon>
        <taxon>Metazoa</taxon>
        <taxon>Chordata</taxon>
        <taxon>Craniata</taxon>
        <taxon>Vertebrata</taxon>
        <taxon>Euteleostomi</taxon>
        <taxon>Actinopterygii</taxon>
        <taxon>Neopterygii</taxon>
        <taxon>Teleostei</taxon>
        <taxon>Ostariophysi</taxon>
        <taxon>Cypriniformes</taxon>
        <taxon>Xenocyprididae</taxon>
        <taxon>Xenocypridinae</taxon>
        <taxon>Culter</taxon>
    </lineage>
</organism>
<gene>
    <name evidence="2" type="ORF">ABG768_008641</name>
</gene>
<comment type="caution">
    <text evidence="2">The sequence shown here is derived from an EMBL/GenBank/DDBJ whole genome shotgun (WGS) entry which is preliminary data.</text>
</comment>
<dbReference type="InterPro" id="IPR013320">
    <property type="entry name" value="ConA-like_dom_sf"/>
</dbReference>
<dbReference type="Proteomes" id="UP001479290">
    <property type="component" value="Unassembled WGS sequence"/>
</dbReference>
<dbReference type="InterPro" id="IPR050143">
    <property type="entry name" value="TRIM/RBCC"/>
</dbReference>
<accession>A0AAW1ZK44</accession>
<dbReference type="SMART" id="SM00449">
    <property type="entry name" value="SPRY"/>
    <property type="match status" value="1"/>
</dbReference>
<name>A0AAW1ZK44_CULAL</name>
<dbReference type="Gene3D" id="2.60.120.920">
    <property type="match status" value="1"/>
</dbReference>
<protein>
    <recommendedName>
        <fullName evidence="1">B30.2/SPRY domain-containing protein</fullName>
    </recommendedName>
</protein>
<sequence length="169" mass="19133">LTLKNPGESYLKVSPGGARVRQADRMSGLYKEFNPGTVSVENFQTGQHYWEIEVDKKPDWTVGVKMGSEKESEILLHLKHNKGYVLSCDGKDTPLNTRDKPQKIGLYLDCERKQVSFYNADNMSRLVQINYSSKQPCCLSLVPGLYLDGTNSDPLTVCSYEFNSKMRVK</sequence>
<reference evidence="2 3" key="1">
    <citation type="submission" date="2024-05" db="EMBL/GenBank/DDBJ databases">
        <title>A high-quality chromosomal-level genome assembly of Topmouth culter (Culter alburnus).</title>
        <authorList>
            <person name="Zhao H."/>
        </authorList>
    </citation>
    <scope>NUCLEOTIDE SEQUENCE [LARGE SCALE GENOMIC DNA]</scope>
    <source>
        <strain evidence="2">CATC2023</strain>
        <tissue evidence="2">Muscle</tissue>
    </source>
</reference>
<dbReference type="InterPro" id="IPR001870">
    <property type="entry name" value="B30.2/SPRY"/>
</dbReference>
<dbReference type="InterPro" id="IPR003877">
    <property type="entry name" value="SPRY_dom"/>
</dbReference>
<dbReference type="InterPro" id="IPR043136">
    <property type="entry name" value="B30.2/SPRY_sf"/>
</dbReference>
<evidence type="ECO:0000313" key="3">
    <source>
        <dbReference type="Proteomes" id="UP001479290"/>
    </source>
</evidence>